<feature type="domain" description="Palmitoyltransferase DHHC" evidence="8">
    <location>
        <begin position="35"/>
        <end position="87"/>
    </location>
</feature>
<proteinExistence type="inferred from homology"/>
<dbReference type="PANTHER" id="PTHR22883:SF203">
    <property type="entry name" value="PALMITOYLTRANSFERASE"/>
    <property type="match status" value="1"/>
</dbReference>
<evidence type="ECO:0000256" key="6">
    <source>
        <dbReference type="ARBA" id="ARBA00023315"/>
    </source>
</evidence>
<reference evidence="11" key="1">
    <citation type="submission" date="2016-06" db="UniProtKB">
        <authorList>
            <consortium name="WormBaseParasite"/>
        </authorList>
    </citation>
    <scope>IDENTIFICATION</scope>
</reference>
<dbReference type="GO" id="GO:0005783">
    <property type="term" value="C:endoplasmic reticulum"/>
    <property type="evidence" value="ECO:0007669"/>
    <property type="project" value="TreeGrafter"/>
</dbReference>
<dbReference type="GO" id="GO:0006612">
    <property type="term" value="P:protein targeting to membrane"/>
    <property type="evidence" value="ECO:0007669"/>
    <property type="project" value="TreeGrafter"/>
</dbReference>
<evidence type="ECO:0000313" key="10">
    <source>
        <dbReference type="Proteomes" id="UP000271098"/>
    </source>
</evidence>
<dbReference type="Proteomes" id="UP000271098">
    <property type="component" value="Unassembled WGS sequence"/>
</dbReference>
<evidence type="ECO:0000256" key="1">
    <source>
        <dbReference type="ARBA" id="ARBA00004141"/>
    </source>
</evidence>
<dbReference type="AlphaFoldDB" id="A0A183EVY9"/>
<keyword evidence="5" id="KW-0472">Membrane</keyword>
<evidence type="ECO:0000259" key="8">
    <source>
        <dbReference type="Pfam" id="PF01529"/>
    </source>
</evidence>
<reference evidence="9 10" key="2">
    <citation type="submission" date="2018-11" db="EMBL/GenBank/DDBJ databases">
        <authorList>
            <consortium name="Pathogen Informatics"/>
        </authorList>
    </citation>
    <scope>NUCLEOTIDE SEQUENCE [LARGE SCALE GENOMIC DNA]</scope>
</reference>
<comment type="catalytic activity">
    <reaction evidence="7">
        <text>L-cysteinyl-[protein] + hexadecanoyl-CoA = S-hexadecanoyl-L-cysteinyl-[protein] + CoA</text>
        <dbReference type="Rhea" id="RHEA:36683"/>
        <dbReference type="Rhea" id="RHEA-COMP:10131"/>
        <dbReference type="Rhea" id="RHEA-COMP:11032"/>
        <dbReference type="ChEBI" id="CHEBI:29950"/>
        <dbReference type="ChEBI" id="CHEBI:57287"/>
        <dbReference type="ChEBI" id="CHEBI:57379"/>
        <dbReference type="ChEBI" id="CHEBI:74151"/>
        <dbReference type="EC" id="2.3.1.225"/>
    </reaction>
</comment>
<dbReference type="EMBL" id="UYRT01103846">
    <property type="protein sequence ID" value="VDN43795.1"/>
    <property type="molecule type" value="Genomic_DNA"/>
</dbReference>
<accession>A0A183EVY9</accession>
<comment type="domain">
    <text evidence="7">The DHHC domain is required for palmitoyltransferase activity.</text>
</comment>
<organism evidence="11">
    <name type="scientific">Gongylonema pulchrum</name>
    <dbReference type="NCBI Taxonomy" id="637853"/>
    <lineage>
        <taxon>Eukaryota</taxon>
        <taxon>Metazoa</taxon>
        <taxon>Ecdysozoa</taxon>
        <taxon>Nematoda</taxon>
        <taxon>Chromadorea</taxon>
        <taxon>Rhabditida</taxon>
        <taxon>Spirurina</taxon>
        <taxon>Spiruromorpha</taxon>
        <taxon>Spiruroidea</taxon>
        <taxon>Gongylonematidae</taxon>
        <taxon>Gongylonema</taxon>
    </lineage>
</organism>
<evidence type="ECO:0000313" key="9">
    <source>
        <dbReference type="EMBL" id="VDN43795.1"/>
    </source>
</evidence>
<dbReference type="PANTHER" id="PTHR22883">
    <property type="entry name" value="ZINC FINGER DHHC DOMAIN CONTAINING PROTEIN"/>
    <property type="match status" value="1"/>
</dbReference>
<keyword evidence="3" id="KW-0812">Transmembrane</keyword>
<evidence type="ECO:0000256" key="4">
    <source>
        <dbReference type="ARBA" id="ARBA00022989"/>
    </source>
</evidence>
<evidence type="ECO:0000256" key="2">
    <source>
        <dbReference type="ARBA" id="ARBA00022679"/>
    </source>
</evidence>
<keyword evidence="10" id="KW-1185">Reference proteome</keyword>
<evidence type="ECO:0000256" key="3">
    <source>
        <dbReference type="ARBA" id="ARBA00022692"/>
    </source>
</evidence>
<dbReference type="GO" id="GO:0005794">
    <property type="term" value="C:Golgi apparatus"/>
    <property type="evidence" value="ECO:0007669"/>
    <property type="project" value="TreeGrafter"/>
</dbReference>
<dbReference type="InterPro" id="IPR039859">
    <property type="entry name" value="PFA4/ZDH16/20/ERF2-like"/>
</dbReference>
<dbReference type="PROSITE" id="PS50216">
    <property type="entry name" value="DHHC"/>
    <property type="match status" value="1"/>
</dbReference>
<evidence type="ECO:0000256" key="5">
    <source>
        <dbReference type="ARBA" id="ARBA00023136"/>
    </source>
</evidence>
<dbReference type="InterPro" id="IPR001594">
    <property type="entry name" value="Palmitoyltrfase_DHHC"/>
</dbReference>
<dbReference type="Pfam" id="PF01529">
    <property type="entry name" value="DHHC"/>
    <property type="match status" value="1"/>
</dbReference>
<dbReference type="EC" id="2.3.1.225" evidence="7"/>
<dbReference type="WBParaSite" id="GPUH_0002516001-mRNA-1">
    <property type="protein sequence ID" value="GPUH_0002516001-mRNA-1"/>
    <property type="gene ID" value="GPUH_0002516001"/>
</dbReference>
<protein>
    <recommendedName>
        <fullName evidence="7">Palmitoyltransferase</fullName>
        <ecNumber evidence="7">2.3.1.225</ecNumber>
    </recommendedName>
</protein>
<comment type="similarity">
    <text evidence="7">Belongs to the DHHC palmitoyltransferase family.</text>
</comment>
<gene>
    <name evidence="9" type="ORF">GPUH_LOCUS25130</name>
</gene>
<name>A0A183EVY9_9BILA</name>
<keyword evidence="4" id="KW-1133">Transmembrane helix</keyword>
<comment type="subcellular location">
    <subcellularLocation>
        <location evidence="1">Membrane</location>
        <topology evidence="1">Multi-pass membrane protein</topology>
    </subcellularLocation>
</comment>
<dbReference type="OrthoDB" id="331948at2759"/>
<evidence type="ECO:0000313" key="11">
    <source>
        <dbReference type="WBParaSite" id="GPUH_0002516001-mRNA-1"/>
    </source>
</evidence>
<evidence type="ECO:0000256" key="7">
    <source>
        <dbReference type="RuleBase" id="RU079119"/>
    </source>
</evidence>
<dbReference type="GO" id="GO:0016020">
    <property type="term" value="C:membrane"/>
    <property type="evidence" value="ECO:0007669"/>
    <property type="project" value="UniProtKB-SubCell"/>
</dbReference>
<keyword evidence="6 7" id="KW-0012">Acyltransferase</keyword>
<sequence length="91" mass="10517">MLQIVVLTSIDPAVSNLRRDVRPAHYDASKHEHVIENNYCNICLIYVSVILFDSTCKHCRTCNKCVPGFDHHCKWLNNCIGAPNYRWEIIS</sequence>
<dbReference type="GO" id="GO:0019706">
    <property type="term" value="F:protein-cysteine S-palmitoyltransferase activity"/>
    <property type="evidence" value="ECO:0007669"/>
    <property type="project" value="UniProtKB-EC"/>
</dbReference>
<keyword evidence="2 7" id="KW-0808">Transferase</keyword>